<evidence type="ECO:0000256" key="1">
    <source>
        <dbReference type="SAM" id="Phobius"/>
    </source>
</evidence>
<evidence type="ECO:0000313" key="2">
    <source>
        <dbReference type="EMBL" id="QHT85911.1"/>
    </source>
</evidence>
<dbReference type="AlphaFoldDB" id="A0A6C0HYT4"/>
<feature type="transmembrane region" description="Helical" evidence="1">
    <location>
        <begin position="6"/>
        <end position="27"/>
    </location>
</feature>
<reference evidence="2" key="1">
    <citation type="journal article" date="2020" name="Nature">
        <title>Giant virus diversity and host interactions through global metagenomics.</title>
        <authorList>
            <person name="Schulz F."/>
            <person name="Roux S."/>
            <person name="Paez-Espino D."/>
            <person name="Jungbluth S."/>
            <person name="Walsh D.A."/>
            <person name="Denef V.J."/>
            <person name="McMahon K.D."/>
            <person name="Konstantinidis K.T."/>
            <person name="Eloe-Fadrosh E.A."/>
            <person name="Kyrpides N.C."/>
            <person name="Woyke T."/>
        </authorList>
    </citation>
    <scope>NUCLEOTIDE SEQUENCE</scope>
    <source>
        <strain evidence="2">GVMAG-M-3300023184-182</strain>
    </source>
</reference>
<name>A0A6C0HYT4_9ZZZZ</name>
<sequence length="375" mass="43757">MKLNFGLVILFIFIFIIFIEFAIFLYNEYGQELKDRMLRKNVEGFDSEAQQIAVIDDSNVPDAKFPFKNCRDENGKKLNIIMISAPFRTEEHEQIYEDYKKQGLNFCGISSYLDFPDRIQNPHEDHFHEKRGHNYIKMVSSWLYCSREIPKALVNSGLPMDLITEADLKDTDGFYKPDPTIEKEYDFMYICLDDDESPDSKCVPGWQWYNRNWDLAKLCLTSMCRDFHLKGIIVGRTNCEFTNYCSGIVKTVPFMDFFTFQKEMQKCRFLFVPNISDASPRVMTEAMCYNLPVLTNYNIIGGWHNVVPGVTGEFFKDENDVGPALEKITKNYDSYKAREWYCANRGRNNSGKKLAEFLKTHYPTINNPDVKTVDI</sequence>
<organism evidence="2">
    <name type="scientific">viral metagenome</name>
    <dbReference type="NCBI Taxonomy" id="1070528"/>
    <lineage>
        <taxon>unclassified sequences</taxon>
        <taxon>metagenomes</taxon>
        <taxon>organismal metagenomes</taxon>
    </lineage>
</organism>
<proteinExistence type="predicted"/>
<evidence type="ECO:0008006" key="3">
    <source>
        <dbReference type="Google" id="ProtNLM"/>
    </source>
</evidence>
<protein>
    <recommendedName>
        <fullName evidence="3">Glycosyltransferase</fullName>
    </recommendedName>
</protein>
<keyword evidence="1" id="KW-1133">Transmembrane helix</keyword>
<dbReference type="SUPFAM" id="SSF53756">
    <property type="entry name" value="UDP-Glycosyltransferase/glycogen phosphorylase"/>
    <property type="match status" value="1"/>
</dbReference>
<accession>A0A6C0HYT4</accession>
<dbReference type="Gene3D" id="3.40.50.2000">
    <property type="entry name" value="Glycogen Phosphorylase B"/>
    <property type="match status" value="1"/>
</dbReference>
<keyword evidence="1" id="KW-0812">Transmembrane</keyword>
<keyword evidence="1" id="KW-0472">Membrane</keyword>
<dbReference type="EMBL" id="MN740051">
    <property type="protein sequence ID" value="QHT85911.1"/>
    <property type="molecule type" value="Genomic_DNA"/>
</dbReference>